<protein>
    <recommendedName>
        <fullName evidence="2">YMGG-like Gly-zipper domain-containing protein</fullName>
    </recommendedName>
</protein>
<keyword evidence="4" id="KW-1185">Reference proteome</keyword>
<dbReference type="InterPro" id="IPR027367">
    <property type="entry name" value="Gly-zipper_YMGG"/>
</dbReference>
<dbReference type="PROSITE" id="PS51257">
    <property type="entry name" value="PROKAR_LIPOPROTEIN"/>
    <property type="match status" value="1"/>
</dbReference>
<dbReference type="EMBL" id="BANC01000034">
    <property type="protein sequence ID" value="GAN79939.1"/>
    <property type="molecule type" value="Genomic_DNA"/>
</dbReference>
<feature type="chain" id="PRO_5030005928" description="YMGG-like Gly-zipper domain-containing protein" evidence="1">
    <location>
        <begin position="20"/>
        <end position="83"/>
    </location>
</feature>
<evidence type="ECO:0000313" key="4">
    <source>
        <dbReference type="Proteomes" id="UP000032668"/>
    </source>
</evidence>
<reference evidence="3 4" key="1">
    <citation type="submission" date="2012-11" db="EMBL/GenBank/DDBJ databases">
        <title>Whole genome sequence of Acidocella aminolytica 101 = DSM 11237.</title>
        <authorList>
            <person name="Azuma Y."/>
            <person name="Higashiura N."/>
            <person name="Hirakawa H."/>
            <person name="Matsushita K."/>
        </authorList>
    </citation>
    <scope>NUCLEOTIDE SEQUENCE [LARGE SCALE GENOMIC DNA]</scope>
    <source>
        <strain evidence="4">101 / DSM 11237</strain>
    </source>
</reference>
<sequence>MKRKAIPVILLTVAGLSLAGCGYSPGSRALSGGTIGAGAGAVLGAVTGIGPAAGAAIGGGVGAVAGAAISPNTLNLGKPLVGN</sequence>
<dbReference type="Pfam" id="PF13441">
    <property type="entry name" value="Gly-zipper_YMGG"/>
    <property type="match status" value="1"/>
</dbReference>
<evidence type="ECO:0000259" key="2">
    <source>
        <dbReference type="Pfam" id="PF13441"/>
    </source>
</evidence>
<feature type="domain" description="YMGG-like Gly-zipper" evidence="2">
    <location>
        <begin position="28"/>
        <end position="69"/>
    </location>
</feature>
<feature type="signal peptide" evidence="1">
    <location>
        <begin position="1"/>
        <end position="19"/>
    </location>
</feature>
<organism evidence="3 4">
    <name type="scientific">Acidocella aminolytica 101 = DSM 11237</name>
    <dbReference type="NCBI Taxonomy" id="1120923"/>
    <lineage>
        <taxon>Bacteria</taxon>
        <taxon>Pseudomonadati</taxon>
        <taxon>Pseudomonadota</taxon>
        <taxon>Alphaproteobacteria</taxon>
        <taxon>Acetobacterales</taxon>
        <taxon>Acidocellaceae</taxon>
        <taxon>Acidocella</taxon>
    </lineage>
</organism>
<proteinExistence type="predicted"/>
<evidence type="ECO:0000256" key="1">
    <source>
        <dbReference type="SAM" id="SignalP"/>
    </source>
</evidence>
<dbReference type="AlphaFoldDB" id="A0A0D6PGG8"/>
<comment type="caution">
    <text evidence="3">The sequence shown here is derived from an EMBL/GenBank/DDBJ whole genome shotgun (WGS) entry which is preliminary data.</text>
</comment>
<dbReference type="Proteomes" id="UP000032668">
    <property type="component" value="Unassembled WGS sequence"/>
</dbReference>
<keyword evidence="1" id="KW-0732">Signal</keyword>
<dbReference type="STRING" id="1120923.SAMN02746095_00844"/>
<accession>A0A0D6PGG8</accession>
<gene>
    <name evidence="3" type="ORF">Aam_034_083</name>
</gene>
<dbReference type="RefSeq" id="WP_048878357.1">
    <property type="nucleotide sequence ID" value="NZ_BANC01000034.1"/>
</dbReference>
<name>A0A0D6PGG8_9PROT</name>
<evidence type="ECO:0000313" key="3">
    <source>
        <dbReference type="EMBL" id="GAN79939.1"/>
    </source>
</evidence>